<evidence type="ECO:0008006" key="3">
    <source>
        <dbReference type="Google" id="ProtNLM"/>
    </source>
</evidence>
<reference evidence="1 2" key="1">
    <citation type="submission" date="2017-07" db="EMBL/GenBank/DDBJ databases">
        <title>Fictibacillus sp. nov. GDSW-R2A3 Genome sequencing and assembly.</title>
        <authorList>
            <person name="Mayilraj S."/>
        </authorList>
    </citation>
    <scope>NUCLEOTIDE SEQUENCE [LARGE SCALE GENOMIC DNA]</scope>
    <source>
        <strain evidence="1 2">GDSW-R2A3</strain>
    </source>
</reference>
<dbReference type="InterPro" id="IPR037208">
    <property type="entry name" value="Spo0E-like_sf"/>
</dbReference>
<evidence type="ECO:0000313" key="2">
    <source>
        <dbReference type="Proteomes" id="UP000215059"/>
    </source>
</evidence>
<evidence type="ECO:0000313" key="1">
    <source>
        <dbReference type="EMBL" id="OYD57623.1"/>
    </source>
</evidence>
<dbReference type="InterPro" id="IPR036638">
    <property type="entry name" value="HLH_DNA-bd_sf"/>
</dbReference>
<proteinExistence type="predicted"/>
<keyword evidence="2" id="KW-1185">Reference proteome</keyword>
<dbReference type="SUPFAM" id="SSF140500">
    <property type="entry name" value="BAS1536-like"/>
    <property type="match status" value="1"/>
</dbReference>
<dbReference type="Proteomes" id="UP000215059">
    <property type="component" value="Unassembled WGS sequence"/>
</dbReference>
<dbReference type="EMBL" id="NOII01000003">
    <property type="protein sequence ID" value="OYD57623.1"/>
    <property type="molecule type" value="Genomic_DNA"/>
</dbReference>
<organism evidence="1 2">
    <name type="scientific">Fictibacillus aquaticus</name>
    <dbReference type="NCBI Taxonomy" id="2021314"/>
    <lineage>
        <taxon>Bacteria</taxon>
        <taxon>Bacillati</taxon>
        <taxon>Bacillota</taxon>
        <taxon>Bacilli</taxon>
        <taxon>Bacillales</taxon>
        <taxon>Fictibacillaceae</taxon>
        <taxon>Fictibacillus</taxon>
    </lineage>
</organism>
<sequence>MLLLEQIAYLVLRGWSELNLDSLHEKINHKIEELQELSVMVDRLTDPRMVTLSQELDQLILEYQHFLISKKSPSS</sequence>
<dbReference type="GO" id="GO:0046983">
    <property type="term" value="F:protein dimerization activity"/>
    <property type="evidence" value="ECO:0007669"/>
    <property type="project" value="InterPro"/>
</dbReference>
<dbReference type="Gene3D" id="4.10.280.10">
    <property type="entry name" value="Helix-loop-helix DNA-binding domain"/>
    <property type="match status" value="1"/>
</dbReference>
<protein>
    <recommendedName>
        <fullName evidence="3">Aspartyl-phosphate phosphatase Spo0E family protein</fullName>
    </recommendedName>
</protein>
<dbReference type="InterPro" id="IPR018540">
    <property type="entry name" value="Spo0E-like"/>
</dbReference>
<accession>A0A235F9C8</accession>
<gene>
    <name evidence="1" type="ORF">CGZ90_13230</name>
</gene>
<dbReference type="Pfam" id="PF09388">
    <property type="entry name" value="SpoOE-like"/>
    <property type="match status" value="1"/>
</dbReference>
<dbReference type="AlphaFoldDB" id="A0A235F9C8"/>
<comment type="caution">
    <text evidence="1">The sequence shown here is derived from an EMBL/GenBank/DDBJ whole genome shotgun (WGS) entry which is preliminary data.</text>
</comment>
<name>A0A235F9C8_9BACL</name>
<dbReference type="GO" id="GO:0043937">
    <property type="term" value="P:regulation of sporulation"/>
    <property type="evidence" value="ECO:0007669"/>
    <property type="project" value="InterPro"/>
</dbReference>